<evidence type="ECO:0000256" key="1">
    <source>
        <dbReference type="ARBA" id="ARBA00022737"/>
    </source>
</evidence>
<accession>A0AAD2D3J2</accession>
<dbReference type="InterPro" id="IPR003409">
    <property type="entry name" value="MORN"/>
</dbReference>
<evidence type="ECO:0000313" key="3">
    <source>
        <dbReference type="Proteomes" id="UP001295684"/>
    </source>
</evidence>
<name>A0AAD2D3J2_EUPCR</name>
<organism evidence="2 3">
    <name type="scientific">Euplotes crassus</name>
    <dbReference type="NCBI Taxonomy" id="5936"/>
    <lineage>
        <taxon>Eukaryota</taxon>
        <taxon>Sar</taxon>
        <taxon>Alveolata</taxon>
        <taxon>Ciliophora</taxon>
        <taxon>Intramacronucleata</taxon>
        <taxon>Spirotrichea</taxon>
        <taxon>Hypotrichia</taxon>
        <taxon>Euplotida</taxon>
        <taxon>Euplotidae</taxon>
        <taxon>Moneuplotes</taxon>
    </lineage>
</organism>
<dbReference type="Pfam" id="PF02493">
    <property type="entry name" value="MORN"/>
    <property type="match status" value="5"/>
</dbReference>
<sequence>MEEYDNIPKDDQENLKELLREQDYFEQYCSKALLFMEEKMTEAARNLYRKLDKPQIKFEVSSELEFRPISITTSGDIYFGQWNLEDNSHEGIGIGINPRGQVYQGSFRNNRFHGSGLIIYKSGLRYYKGDIKDHKRNGNGLYVASTGYRYDGQWENEKASGYGVETFPSGAKYEGYFVNDSRCGFGKYVYPDKECYEGEWKSHRPNGYGHYIKANGSQHFGNFKDRKTLGFGSEVKPDGRMLQGEWDEVGIKAGIFTDTKGREYQIKSEKDPVIKKFH</sequence>
<comment type="caution">
    <text evidence="2">The sequence shown here is derived from an EMBL/GenBank/DDBJ whole genome shotgun (WGS) entry which is preliminary data.</text>
</comment>
<dbReference type="EMBL" id="CAMPGE010020584">
    <property type="protein sequence ID" value="CAI2378816.1"/>
    <property type="molecule type" value="Genomic_DNA"/>
</dbReference>
<evidence type="ECO:0008006" key="4">
    <source>
        <dbReference type="Google" id="ProtNLM"/>
    </source>
</evidence>
<dbReference type="Proteomes" id="UP001295684">
    <property type="component" value="Unassembled WGS sequence"/>
</dbReference>
<dbReference type="AlphaFoldDB" id="A0AAD2D3J2"/>
<keyword evidence="3" id="KW-1185">Reference proteome</keyword>
<reference evidence="2" key="1">
    <citation type="submission" date="2023-07" db="EMBL/GenBank/DDBJ databases">
        <authorList>
            <consortium name="AG Swart"/>
            <person name="Singh M."/>
            <person name="Singh A."/>
            <person name="Seah K."/>
            <person name="Emmerich C."/>
        </authorList>
    </citation>
    <scope>NUCLEOTIDE SEQUENCE</scope>
    <source>
        <strain evidence="2">DP1</strain>
    </source>
</reference>
<keyword evidence="1" id="KW-0677">Repeat</keyword>
<protein>
    <recommendedName>
        <fullName evidence="4">MORN repeat protein</fullName>
    </recommendedName>
</protein>
<dbReference type="SMART" id="SM00698">
    <property type="entry name" value="MORN"/>
    <property type="match status" value="5"/>
</dbReference>
<dbReference type="Gene3D" id="2.20.110.10">
    <property type="entry name" value="Histone H3 K4-specific methyltransferase SET7/9 N-terminal domain"/>
    <property type="match status" value="3"/>
</dbReference>
<evidence type="ECO:0000313" key="2">
    <source>
        <dbReference type="EMBL" id="CAI2378816.1"/>
    </source>
</evidence>
<dbReference type="SUPFAM" id="SSF82185">
    <property type="entry name" value="Histone H3 K4-specific methyltransferase SET7/9 N-terminal domain"/>
    <property type="match status" value="2"/>
</dbReference>
<proteinExistence type="predicted"/>
<dbReference type="PANTHER" id="PTHR23084">
    <property type="entry name" value="PHOSPHATIDYLINOSITOL-4-PHOSPHATE 5-KINASE RELATED"/>
    <property type="match status" value="1"/>
</dbReference>
<dbReference type="PANTHER" id="PTHR23084:SF179">
    <property type="entry name" value="OS10G0565000 PROTEIN"/>
    <property type="match status" value="1"/>
</dbReference>
<gene>
    <name evidence="2" type="ORF">ECRASSUSDP1_LOCUS20216</name>
</gene>